<dbReference type="Proteomes" id="UP000038040">
    <property type="component" value="Unplaced"/>
</dbReference>
<dbReference type="AlphaFoldDB" id="A0A0N4UFQ4"/>
<evidence type="ECO:0000313" key="3">
    <source>
        <dbReference type="Proteomes" id="UP000274756"/>
    </source>
</evidence>
<accession>A0A0N4UFQ4</accession>
<keyword evidence="3" id="KW-1185">Reference proteome</keyword>
<reference evidence="4" key="1">
    <citation type="submission" date="2017-02" db="UniProtKB">
        <authorList>
            <consortium name="WormBaseParasite"/>
        </authorList>
    </citation>
    <scope>IDENTIFICATION</scope>
</reference>
<gene>
    <name evidence="1" type="ORF">DME_LOCUS1179</name>
</gene>
<name>A0A0N4UFQ4_DRAME</name>
<dbReference type="OrthoDB" id="7480412at2759"/>
<sequence>MSGLRPFLYNIQLYGRLDNGHRLSALTRSVQSRADPEYADDAILFVDSYNEMMLNNVSNAARENWT</sequence>
<dbReference type="Proteomes" id="UP000274756">
    <property type="component" value="Unassembled WGS sequence"/>
</dbReference>
<evidence type="ECO:0000313" key="2">
    <source>
        <dbReference type="Proteomes" id="UP000038040"/>
    </source>
</evidence>
<protein>
    <submittedName>
        <fullName evidence="4">CAZy families GT2 protein</fullName>
    </submittedName>
</protein>
<reference evidence="1 3" key="2">
    <citation type="submission" date="2018-11" db="EMBL/GenBank/DDBJ databases">
        <authorList>
            <consortium name="Pathogen Informatics"/>
        </authorList>
    </citation>
    <scope>NUCLEOTIDE SEQUENCE [LARGE SCALE GENOMIC DNA]</scope>
</reference>
<organism evidence="2 4">
    <name type="scientific">Dracunculus medinensis</name>
    <name type="common">Guinea worm</name>
    <dbReference type="NCBI Taxonomy" id="318479"/>
    <lineage>
        <taxon>Eukaryota</taxon>
        <taxon>Metazoa</taxon>
        <taxon>Ecdysozoa</taxon>
        <taxon>Nematoda</taxon>
        <taxon>Chromadorea</taxon>
        <taxon>Rhabditida</taxon>
        <taxon>Spirurina</taxon>
        <taxon>Dracunculoidea</taxon>
        <taxon>Dracunculidae</taxon>
        <taxon>Dracunculus</taxon>
    </lineage>
</organism>
<evidence type="ECO:0000313" key="4">
    <source>
        <dbReference type="WBParaSite" id="DME_0000628201-mRNA-1"/>
    </source>
</evidence>
<dbReference type="EMBL" id="UYYG01000015">
    <property type="protein sequence ID" value="VDN51206.1"/>
    <property type="molecule type" value="Genomic_DNA"/>
</dbReference>
<evidence type="ECO:0000313" key="1">
    <source>
        <dbReference type="EMBL" id="VDN51206.1"/>
    </source>
</evidence>
<dbReference type="WBParaSite" id="DME_0000628201-mRNA-1">
    <property type="protein sequence ID" value="DME_0000628201-mRNA-1"/>
    <property type="gene ID" value="DME_0000628201"/>
</dbReference>
<proteinExistence type="predicted"/>